<dbReference type="PROSITE" id="PS50082">
    <property type="entry name" value="WD_REPEATS_2"/>
    <property type="match status" value="3"/>
</dbReference>
<evidence type="ECO:0000313" key="10">
    <source>
        <dbReference type="Proteomes" id="UP000466442"/>
    </source>
</evidence>
<dbReference type="EMBL" id="WIXP02000006">
    <property type="protein sequence ID" value="KAF6209869.1"/>
    <property type="molecule type" value="Genomic_DNA"/>
</dbReference>
<dbReference type="CDD" id="cd16693">
    <property type="entry name" value="mRING-H2-C3H3C2_WDR24"/>
    <property type="match status" value="1"/>
</dbReference>
<dbReference type="Pfam" id="PF00400">
    <property type="entry name" value="WD40"/>
    <property type="match status" value="3"/>
</dbReference>
<dbReference type="GO" id="GO:1904263">
    <property type="term" value="P:positive regulation of TORC1 signaling"/>
    <property type="evidence" value="ECO:0007669"/>
    <property type="project" value="TreeGrafter"/>
</dbReference>
<comment type="caution">
    <text evidence="9">The sequence shown here is derived from an EMBL/GenBank/DDBJ whole genome shotgun (WGS) entry which is preliminary data.</text>
</comment>
<dbReference type="SMART" id="SM00320">
    <property type="entry name" value="WD40"/>
    <property type="match status" value="6"/>
</dbReference>
<keyword evidence="6" id="KW-0862">Zinc</keyword>
<protein>
    <recommendedName>
        <fullName evidence="7">GATOR2 complex protein WDR24</fullName>
    </recommendedName>
</protein>
<dbReference type="InterPro" id="IPR001680">
    <property type="entry name" value="WD40_rpt"/>
</dbReference>
<dbReference type="SUPFAM" id="SSF50978">
    <property type="entry name" value="WD40 repeat-like"/>
    <property type="match status" value="1"/>
</dbReference>
<reference evidence="9" key="1">
    <citation type="journal article" date="2021" name="Mol. Ecol. Resour.">
        <title>Apolygus lucorum genome provides insights into omnivorousness and mesophyll feeding.</title>
        <authorList>
            <person name="Liu Y."/>
            <person name="Liu H."/>
            <person name="Wang H."/>
            <person name="Huang T."/>
            <person name="Liu B."/>
            <person name="Yang B."/>
            <person name="Yin L."/>
            <person name="Li B."/>
            <person name="Zhang Y."/>
            <person name="Zhang S."/>
            <person name="Jiang F."/>
            <person name="Zhang X."/>
            <person name="Ren Y."/>
            <person name="Wang B."/>
            <person name="Wang S."/>
            <person name="Lu Y."/>
            <person name="Wu K."/>
            <person name="Fan W."/>
            <person name="Wang G."/>
        </authorList>
    </citation>
    <scope>NUCLEOTIDE SEQUENCE</scope>
    <source>
        <strain evidence="9">12Hb</strain>
    </source>
</reference>
<dbReference type="InterPro" id="IPR019775">
    <property type="entry name" value="WD40_repeat_CS"/>
</dbReference>
<feature type="region of interest" description="Disordered" evidence="8">
    <location>
        <begin position="439"/>
        <end position="484"/>
    </location>
</feature>
<accession>A0A6A4JHN7</accession>
<evidence type="ECO:0000256" key="1">
    <source>
        <dbReference type="ARBA" id="ARBA00008134"/>
    </source>
</evidence>
<dbReference type="GO" id="GO:0016239">
    <property type="term" value="P:positive regulation of macroautophagy"/>
    <property type="evidence" value="ECO:0007669"/>
    <property type="project" value="TreeGrafter"/>
</dbReference>
<dbReference type="Gene3D" id="2.130.10.10">
    <property type="entry name" value="YVTN repeat-like/Quinoprotein amine dehydrogenase"/>
    <property type="match status" value="1"/>
</dbReference>
<feature type="compositionally biased region" description="Basic and acidic residues" evidence="8">
    <location>
        <begin position="449"/>
        <end position="468"/>
    </location>
</feature>
<sequence>MHKTIFIAQEGPANALALNKDCSRVVIAGRNVFKIFVIEEDEFVEFCNLRVGKNLNLNFSCNDVAWNSIEDHILATAATNGAVVVWNLNRPSRSKQEHVFIEHNRTVNKVSFNPVESSWLISGSQDGTMRTFDLRTKTATNVFHSNTESVRDVQFNPNSHALFASVSENGNVQTWDMRKPDKCVLQFTAHSGPIFACDWHPESLWLATASRDKTIKVWDMSSSKPTMEQTINTIASVGRVKWRPQHKYHIASVALVVDCSVNVWDIRRPYIPYVAFTNHKDVATGIAWRGDPNVCLTTSRDCTLYQHVFKDATYPAAQVNPHALALSPQGHIAFACKVAPTAVKGSKIQGILRRTTTSSEEFWQVSSTLNFLECSRNKDMNWLIQFAERYILTGKPLVEICDHNSAVALSLGRFAVGMMWSMIKTLYAQDEDEGLNLSFPPIEEPIQPRMEETRLTKSSLKENGKSRSVESNSTDNKYRRKSNADELEDSVGDFFFGDAEMDPLSMEFEINHLDGLITQDWTLQPEAFQLRQEIQDRSSPPEQFHDHDSPDGMEEEVSRINEKWKGLSVAEPLVPKMWDEKYSVVSALKQHGTNGDVQTAVCILIALPPARRQALLNLIDLYDQEVWLLAYISLLNQHQLFTHANEIIKLAWIPEVNQLNQQSTTVNISCNQCSKVIPQGTRLCGNCSASVTCSVCHQVVDGAYVWCQGCMHGGHLKHMQTWLSKNTLCPAGCGHACEYT</sequence>
<feature type="compositionally biased region" description="Basic and acidic residues" evidence="8">
    <location>
        <begin position="543"/>
        <end position="554"/>
    </location>
</feature>
<keyword evidence="10" id="KW-1185">Reference proteome</keyword>
<proteinExistence type="inferred from homology"/>
<dbReference type="PANTHER" id="PTHR46200">
    <property type="entry name" value="GATOR COMPLEX PROTEIN WDR24"/>
    <property type="match status" value="1"/>
</dbReference>
<evidence type="ECO:0000256" key="3">
    <source>
        <dbReference type="ARBA" id="ARBA00022723"/>
    </source>
</evidence>
<dbReference type="OrthoDB" id="60955at2759"/>
<dbReference type="Proteomes" id="UP000466442">
    <property type="component" value="Unassembled WGS sequence"/>
</dbReference>
<dbReference type="GO" id="GO:0061700">
    <property type="term" value="C:GATOR2 complex"/>
    <property type="evidence" value="ECO:0007669"/>
    <property type="project" value="TreeGrafter"/>
</dbReference>
<dbReference type="AlphaFoldDB" id="A0A6A4JHN7"/>
<keyword evidence="3" id="KW-0479">Metal-binding</keyword>
<name>A0A6A4JHN7_APOLU</name>
<gene>
    <name evidence="9" type="ORF">GE061_015622</name>
</gene>
<dbReference type="InterPro" id="IPR036322">
    <property type="entry name" value="WD40_repeat_dom_sf"/>
</dbReference>
<dbReference type="PANTHER" id="PTHR46200:SF1">
    <property type="entry name" value="GATOR COMPLEX PROTEIN WDR24"/>
    <property type="match status" value="1"/>
</dbReference>
<keyword evidence="5" id="KW-0863">Zinc-finger</keyword>
<comment type="similarity">
    <text evidence="1">Belongs to the WD repeat WDR24 family.</text>
</comment>
<dbReference type="InterPro" id="IPR015943">
    <property type="entry name" value="WD40/YVTN_repeat-like_dom_sf"/>
</dbReference>
<evidence type="ECO:0000256" key="4">
    <source>
        <dbReference type="ARBA" id="ARBA00022737"/>
    </source>
</evidence>
<dbReference type="PROSITE" id="PS50294">
    <property type="entry name" value="WD_REPEATS_REGION"/>
    <property type="match status" value="2"/>
</dbReference>
<feature type="region of interest" description="Disordered" evidence="8">
    <location>
        <begin position="533"/>
        <end position="554"/>
    </location>
</feature>
<organism evidence="9 10">
    <name type="scientific">Apolygus lucorum</name>
    <name type="common">Small green plant bug</name>
    <name type="synonym">Lygocoris lucorum</name>
    <dbReference type="NCBI Taxonomy" id="248454"/>
    <lineage>
        <taxon>Eukaryota</taxon>
        <taxon>Metazoa</taxon>
        <taxon>Ecdysozoa</taxon>
        <taxon>Arthropoda</taxon>
        <taxon>Hexapoda</taxon>
        <taxon>Insecta</taxon>
        <taxon>Pterygota</taxon>
        <taxon>Neoptera</taxon>
        <taxon>Paraneoptera</taxon>
        <taxon>Hemiptera</taxon>
        <taxon>Heteroptera</taxon>
        <taxon>Panheteroptera</taxon>
        <taxon>Cimicomorpha</taxon>
        <taxon>Miridae</taxon>
        <taxon>Mirini</taxon>
        <taxon>Apolygus</taxon>
    </lineage>
</organism>
<dbReference type="GO" id="GO:0034198">
    <property type="term" value="P:cellular response to amino acid starvation"/>
    <property type="evidence" value="ECO:0007669"/>
    <property type="project" value="TreeGrafter"/>
</dbReference>
<keyword evidence="4" id="KW-0677">Repeat</keyword>
<dbReference type="GO" id="GO:0005774">
    <property type="term" value="C:vacuolar membrane"/>
    <property type="evidence" value="ECO:0007669"/>
    <property type="project" value="TreeGrafter"/>
</dbReference>
<dbReference type="GO" id="GO:0005829">
    <property type="term" value="C:cytosol"/>
    <property type="evidence" value="ECO:0007669"/>
    <property type="project" value="TreeGrafter"/>
</dbReference>
<dbReference type="InterPro" id="IPR037590">
    <property type="entry name" value="WDR24"/>
</dbReference>
<evidence type="ECO:0000256" key="8">
    <source>
        <dbReference type="SAM" id="MobiDB-lite"/>
    </source>
</evidence>
<evidence type="ECO:0000256" key="7">
    <source>
        <dbReference type="ARBA" id="ARBA00040269"/>
    </source>
</evidence>
<dbReference type="GO" id="GO:0008270">
    <property type="term" value="F:zinc ion binding"/>
    <property type="evidence" value="ECO:0007669"/>
    <property type="project" value="UniProtKB-KW"/>
</dbReference>
<evidence type="ECO:0000256" key="6">
    <source>
        <dbReference type="ARBA" id="ARBA00022833"/>
    </source>
</evidence>
<evidence type="ECO:0000313" key="9">
    <source>
        <dbReference type="EMBL" id="KAF6209869.1"/>
    </source>
</evidence>
<evidence type="ECO:0000256" key="2">
    <source>
        <dbReference type="ARBA" id="ARBA00022574"/>
    </source>
</evidence>
<keyword evidence="2" id="KW-0853">WD repeat</keyword>
<evidence type="ECO:0000256" key="5">
    <source>
        <dbReference type="ARBA" id="ARBA00022771"/>
    </source>
</evidence>
<dbReference type="PROSITE" id="PS00678">
    <property type="entry name" value="WD_REPEATS_1"/>
    <property type="match status" value="1"/>
</dbReference>